<protein>
    <recommendedName>
        <fullName evidence="2">DNA polymerase III subunit alpha</fullName>
        <ecNumber evidence="1">2.7.7.7</ecNumber>
    </recommendedName>
</protein>
<dbReference type="InterPro" id="IPR016195">
    <property type="entry name" value="Pol/histidinol_Pase-like"/>
</dbReference>
<keyword evidence="5" id="KW-0235">DNA replication</keyword>
<dbReference type="Gene3D" id="1.10.150.870">
    <property type="match status" value="1"/>
</dbReference>
<evidence type="ECO:0000256" key="3">
    <source>
        <dbReference type="ARBA" id="ARBA00022679"/>
    </source>
</evidence>
<dbReference type="NCBIfam" id="TIGR00594">
    <property type="entry name" value="polc"/>
    <property type="match status" value="1"/>
</dbReference>
<dbReference type="InterPro" id="IPR029460">
    <property type="entry name" value="DNAPol_HHH"/>
</dbReference>
<dbReference type="EC" id="2.7.7.7" evidence="1"/>
<evidence type="ECO:0000256" key="2">
    <source>
        <dbReference type="ARBA" id="ARBA00019114"/>
    </source>
</evidence>
<dbReference type="NCBIfam" id="NF005298">
    <property type="entry name" value="PRK06826.1"/>
    <property type="match status" value="1"/>
</dbReference>
<dbReference type="InterPro" id="IPR041931">
    <property type="entry name" value="DNA_pol3_alpha_thumb_dom"/>
</dbReference>
<dbReference type="CDD" id="cd12113">
    <property type="entry name" value="PHP_PolIIIA_DnaE3"/>
    <property type="match status" value="1"/>
</dbReference>
<comment type="caution">
    <text evidence="9">The sequence shown here is derived from an EMBL/GenBank/DDBJ whole genome shotgun (WGS) entry which is preliminary data.</text>
</comment>
<dbReference type="Pfam" id="PF07733">
    <property type="entry name" value="DNA_pol3_alpha"/>
    <property type="match status" value="1"/>
</dbReference>
<accession>A0A7V6A6Y0</accession>
<gene>
    <name evidence="9" type="ORF">ENV52_14905</name>
</gene>
<dbReference type="Pfam" id="PF17657">
    <property type="entry name" value="DNA_pol3_finger"/>
    <property type="match status" value="1"/>
</dbReference>
<dbReference type="SUPFAM" id="SSF160975">
    <property type="entry name" value="AF1531-like"/>
    <property type="match status" value="1"/>
</dbReference>
<evidence type="ECO:0000256" key="6">
    <source>
        <dbReference type="ARBA" id="ARBA00022932"/>
    </source>
</evidence>
<proteinExistence type="predicted"/>
<dbReference type="GO" id="GO:0006260">
    <property type="term" value="P:DNA replication"/>
    <property type="evidence" value="ECO:0007669"/>
    <property type="project" value="UniProtKB-KW"/>
</dbReference>
<keyword evidence="6" id="KW-0239">DNA-directed DNA polymerase</keyword>
<evidence type="ECO:0000313" key="9">
    <source>
        <dbReference type="EMBL" id="HHS30973.1"/>
    </source>
</evidence>
<dbReference type="InterPro" id="IPR040982">
    <property type="entry name" value="DNA_pol3_finger"/>
</dbReference>
<keyword evidence="3 9" id="KW-0808">Transferase</keyword>
<dbReference type="EMBL" id="DTGR01000229">
    <property type="protein sequence ID" value="HHS30973.1"/>
    <property type="molecule type" value="Genomic_DNA"/>
</dbReference>
<dbReference type="CDD" id="cd04485">
    <property type="entry name" value="DnaE_OBF"/>
    <property type="match status" value="1"/>
</dbReference>
<reference evidence="9" key="1">
    <citation type="journal article" date="2020" name="mSystems">
        <title>Genome- and Community-Level Interaction Insights into Carbon Utilization and Element Cycling Functions of Hydrothermarchaeota in Hydrothermal Sediment.</title>
        <authorList>
            <person name="Zhou Z."/>
            <person name="Liu Y."/>
            <person name="Xu W."/>
            <person name="Pan J."/>
            <person name="Luo Z.H."/>
            <person name="Li M."/>
        </authorList>
    </citation>
    <scope>NUCLEOTIDE SEQUENCE [LARGE SCALE GENOMIC DNA]</scope>
    <source>
        <strain evidence="9">SpSt-767</strain>
    </source>
</reference>
<evidence type="ECO:0000256" key="4">
    <source>
        <dbReference type="ARBA" id="ARBA00022695"/>
    </source>
</evidence>
<dbReference type="PANTHER" id="PTHR32294:SF0">
    <property type="entry name" value="DNA POLYMERASE III SUBUNIT ALPHA"/>
    <property type="match status" value="1"/>
</dbReference>
<dbReference type="GO" id="GO:0003887">
    <property type="term" value="F:DNA-directed DNA polymerase activity"/>
    <property type="evidence" value="ECO:0007669"/>
    <property type="project" value="UniProtKB-KW"/>
</dbReference>
<dbReference type="PANTHER" id="PTHR32294">
    <property type="entry name" value="DNA POLYMERASE III SUBUNIT ALPHA"/>
    <property type="match status" value="1"/>
</dbReference>
<dbReference type="GO" id="GO:0008408">
    <property type="term" value="F:3'-5' exonuclease activity"/>
    <property type="evidence" value="ECO:0007669"/>
    <property type="project" value="InterPro"/>
</dbReference>
<dbReference type="NCBIfam" id="NF004226">
    <property type="entry name" value="PRK05673.1"/>
    <property type="match status" value="1"/>
</dbReference>
<dbReference type="Pfam" id="PF14579">
    <property type="entry name" value="HHH_6"/>
    <property type="match status" value="1"/>
</dbReference>
<dbReference type="AlphaFoldDB" id="A0A7V6A6Y0"/>
<dbReference type="Gene3D" id="1.10.10.1600">
    <property type="entry name" value="Bacterial DNA polymerase III alpha subunit, thumb domain"/>
    <property type="match status" value="1"/>
</dbReference>
<dbReference type="Gene3D" id="3.20.20.140">
    <property type="entry name" value="Metal-dependent hydrolases"/>
    <property type="match status" value="1"/>
</dbReference>
<dbReference type="SUPFAM" id="SSF89550">
    <property type="entry name" value="PHP domain-like"/>
    <property type="match status" value="1"/>
</dbReference>
<evidence type="ECO:0000259" key="8">
    <source>
        <dbReference type="SMART" id="SM00481"/>
    </source>
</evidence>
<organism evidence="9">
    <name type="scientific">Desulfobacca acetoxidans</name>
    <dbReference type="NCBI Taxonomy" id="60893"/>
    <lineage>
        <taxon>Bacteria</taxon>
        <taxon>Pseudomonadati</taxon>
        <taxon>Thermodesulfobacteriota</taxon>
        <taxon>Desulfobaccia</taxon>
        <taxon>Desulfobaccales</taxon>
        <taxon>Desulfobaccaceae</taxon>
        <taxon>Desulfobacca</taxon>
    </lineage>
</organism>
<sequence>MARSDFVHLHVHTAYSLLDGAIRLPDLVQRVQELEMTAVAITDHGNLFGVLDFYEKVKKAGIKPLLGCELYVAPGSRHDRKGKGDHNHLVVLAENQEGYRNLVRLVTLAHLEGFYYKPRVDKELLAELNAGLIALSSCLHGEVSQHLLAGDPKSAEAAARQYAEIFPDRFYLEAQANNLPEQLKVNEALLELAPRWGLPLVATNDCHYLKPEDARAHDVLLCIQTGKTVNSSGRMKFQTDQLYFKTPAEMARLFPPELLARTREIADRCDVTLELGTYHFPVFPESTGESMEEQLNRKAREGLTRRLADQRAAARPEADYWQRLDYELKCLAQMGFAGYFLVVADIMNYARKKQVPIGPGRGSAAGSLVAFSLGITDLDPLAYGLIFERFLNPERLSPPDIDMDFCYERRGEIIHHVAKTYGWENVAQITTFGSMKSRQVIRDVGRALEVPYAEVDKIAKLVPEQPKMTVAKALEQEPRLREARDTNPTVQEILTIAQALEGLPRHASTHAAGLVIADRPLVEYLPLYKGNKGELVTQFDMKGVERVGLVKFDFLGLRTLTVIDQAVSFIRRNHDQGFDIHAIPLDDPETFALLQAANTAGVFQLESEGMRNLMVRLKPSTFEDIIALVALYRPGPMESGMIDDYVRRKHGEEEVAYFLPQLASILQETYGIILYQEQVMQIAAEVSGYSLAEADILRRAMGKKIPEVMAAQRERFVTGAVERNIPKDKADDLFTLIEKFAGYGFNKSHSAAYALIAYQTAYLKAHYPLEFLAALLNSEINQTTSLAKHIMEAREQGLMILPPDINLSQRDFVVQDGKVRYGMAGVKNAGSGAIQEVVEARKSGPFQSFSDFLERVNLSRVNRKVIEALIQAGAFDSLEKNRARLFAGLDMGLDRAQRAKSIQAIKQMSMFEALAESVTDDWLPDTPEWEESEKLAREKAALGVYLSGHPLDAYRHILKSWVKKTTADLPETPDGESVALGVVVTAAKEKVSKKGGRVAILTVEDLTGSVDVLVFGDVLDKMAPWLGQASLPLWLKGDVVQEERGTKIVAREVAPLGTSLPRWPDRLDLRLRASTLDREQLVALREVLERHQGTVPAFLHFLNPQENGILALPETLALTPSEELAAEVNHLFGYPVLNL</sequence>
<evidence type="ECO:0000256" key="5">
    <source>
        <dbReference type="ARBA" id="ARBA00022705"/>
    </source>
</evidence>
<dbReference type="InterPro" id="IPR004013">
    <property type="entry name" value="PHP_dom"/>
</dbReference>
<evidence type="ECO:0000256" key="1">
    <source>
        <dbReference type="ARBA" id="ARBA00012417"/>
    </source>
</evidence>
<dbReference type="InterPro" id="IPR004805">
    <property type="entry name" value="DnaE2/DnaE/PolC"/>
</dbReference>
<dbReference type="SMART" id="SM00481">
    <property type="entry name" value="POLIIIAc"/>
    <property type="match status" value="1"/>
</dbReference>
<evidence type="ECO:0000256" key="7">
    <source>
        <dbReference type="ARBA" id="ARBA00049244"/>
    </source>
</evidence>
<keyword evidence="4 9" id="KW-0548">Nucleotidyltransferase</keyword>
<comment type="catalytic activity">
    <reaction evidence="7">
        <text>DNA(n) + a 2'-deoxyribonucleoside 5'-triphosphate = DNA(n+1) + diphosphate</text>
        <dbReference type="Rhea" id="RHEA:22508"/>
        <dbReference type="Rhea" id="RHEA-COMP:17339"/>
        <dbReference type="Rhea" id="RHEA-COMP:17340"/>
        <dbReference type="ChEBI" id="CHEBI:33019"/>
        <dbReference type="ChEBI" id="CHEBI:61560"/>
        <dbReference type="ChEBI" id="CHEBI:173112"/>
        <dbReference type="EC" id="2.7.7.7"/>
    </reaction>
</comment>
<name>A0A7V6A6Y0_9BACT</name>
<dbReference type="InterPro" id="IPR011708">
    <property type="entry name" value="DNA_pol3_alpha_NTPase_dom"/>
</dbReference>
<feature type="domain" description="Polymerase/histidinol phosphatase N-terminal" evidence="8">
    <location>
        <begin position="7"/>
        <end position="74"/>
    </location>
</feature>
<dbReference type="InterPro" id="IPR003141">
    <property type="entry name" value="Pol/His_phosphatase_N"/>
</dbReference>
<dbReference type="Pfam" id="PF02811">
    <property type="entry name" value="PHP"/>
    <property type="match status" value="1"/>
</dbReference>